<dbReference type="Proteomes" id="UP001485043">
    <property type="component" value="Unassembled WGS sequence"/>
</dbReference>
<dbReference type="GO" id="GO:0005930">
    <property type="term" value="C:axoneme"/>
    <property type="evidence" value="ECO:0007669"/>
    <property type="project" value="UniProtKB-SubCell"/>
</dbReference>
<dbReference type="InterPro" id="IPR046956">
    <property type="entry name" value="RLP23-like"/>
</dbReference>
<dbReference type="PANTHER" id="PTHR48063">
    <property type="entry name" value="LRR RECEPTOR-LIKE KINASE"/>
    <property type="match status" value="1"/>
</dbReference>
<keyword evidence="3" id="KW-0812">Transmembrane</keyword>
<evidence type="ECO:0000256" key="2">
    <source>
        <dbReference type="ARBA" id="ARBA00004479"/>
    </source>
</evidence>
<evidence type="ECO:0008006" key="10">
    <source>
        <dbReference type="Google" id="ProtNLM"/>
    </source>
</evidence>
<sequence length="453" mass="50042">MQVDHQTACMGLEYKTLDTFSFRPEPGEIAREPGLQRQKAAVGGSFQAVHKLDWLASLNRPQTFSKILAGMSQLERLDLTGCKEQELYLMPLMRLLQTLSSLSLSGIGYLNGHDWDWIGHLTQLTHLNVSETYYLNDRNIIRLETLTQLRELDLSFNVHIKGKPLSQFQALTSISLQRCESICAEGLQSLADVPDLASLCLHTAFQHSEKSRQALLKMQKLQHLDLSKAIGFTVAQMRDLAGLPLLTSLILQDVRGNDAVGPRALLAAVQNGQRLRLLDVSGHDGLDTHVLDALSTLTNLQELHLRSSGPAEGPGDSISRLTKLTLLAAKHCPWARDSTVDSWSTLQCLQTLLLSYNLGIGDASLCSIGRFTTLEHLELCSCANLTGKGFRHLTSLQRLQHLRLRALPATKGMLGHVAKLRALKLLDLTSCKSLDSRCLIPLADLVPCISPRM</sequence>
<evidence type="ECO:0000256" key="3">
    <source>
        <dbReference type="ARBA" id="ARBA00022692"/>
    </source>
</evidence>
<dbReference type="InterPro" id="IPR032675">
    <property type="entry name" value="LRR_dom_sf"/>
</dbReference>
<evidence type="ECO:0000256" key="1">
    <source>
        <dbReference type="ARBA" id="ARBA00004430"/>
    </source>
</evidence>
<name>A0AAW1TD37_9CHLO</name>
<evidence type="ECO:0000313" key="8">
    <source>
        <dbReference type="EMBL" id="KAK9866872.1"/>
    </source>
</evidence>
<evidence type="ECO:0000256" key="5">
    <source>
        <dbReference type="ARBA" id="ARBA00022989"/>
    </source>
</evidence>
<dbReference type="SMART" id="SM00367">
    <property type="entry name" value="LRR_CC"/>
    <property type="match status" value="4"/>
</dbReference>
<evidence type="ECO:0000256" key="6">
    <source>
        <dbReference type="ARBA" id="ARBA00023136"/>
    </source>
</evidence>
<proteinExistence type="predicted"/>
<protein>
    <recommendedName>
        <fullName evidence="10">F-box/LRR-repeat protein 14</fullName>
    </recommendedName>
</protein>
<keyword evidence="7" id="KW-0325">Glycoprotein</keyword>
<dbReference type="InterPro" id="IPR006553">
    <property type="entry name" value="Leu-rich_rpt_Cys-con_subtyp"/>
</dbReference>
<gene>
    <name evidence="8" type="ORF">WJX84_004963</name>
</gene>
<reference evidence="8 9" key="1">
    <citation type="journal article" date="2024" name="Nat. Commun.">
        <title>Phylogenomics reveals the evolutionary origins of lichenization in chlorophyte algae.</title>
        <authorList>
            <person name="Puginier C."/>
            <person name="Libourel C."/>
            <person name="Otte J."/>
            <person name="Skaloud P."/>
            <person name="Haon M."/>
            <person name="Grisel S."/>
            <person name="Petersen M."/>
            <person name="Berrin J.G."/>
            <person name="Delaux P.M."/>
            <person name="Dal Grande F."/>
            <person name="Keller J."/>
        </authorList>
    </citation>
    <scope>NUCLEOTIDE SEQUENCE [LARGE SCALE GENOMIC DNA]</scope>
    <source>
        <strain evidence="8 9">SAG 2523</strain>
    </source>
</reference>
<dbReference type="AlphaFoldDB" id="A0AAW1TD37"/>
<evidence type="ECO:0000256" key="7">
    <source>
        <dbReference type="ARBA" id="ARBA00023180"/>
    </source>
</evidence>
<keyword evidence="9" id="KW-1185">Reference proteome</keyword>
<organism evidence="8 9">
    <name type="scientific">Apatococcus fuscideae</name>
    <dbReference type="NCBI Taxonomy" id="2026836"/>
    <lineage>
        <taxon>Eukaryota</taxon>
        <taxon>Viridiplantae</taxon>
        <taxon>Chlorophyta</taxon>
        <taxon>core chlorophytes</taxon>
        <taxon>Trebouxiophyceae</taxon>
        <taxon>Chlorellales</taxon>
        <taxon>Chlorellaceae</taxon>
        <taxon>Apatococcus</taxon>
    </lineage>
</organism>
<comment type="subcellular location">
    <subcellularLocation>
        <location evidence="1">Cytoplasm</location>
        <location evidence="1">Cytoskeleton</location>
        <location evidence="1">Cilium axoneme</location>
    </subcellularLocation>
    <subcellularLocation>
        <location evidence="2">Membrane</location>
        <topology evidence="2">Single-pass type I membrane protein</topology>
    </subcellularLocation>
</comment>
<keyword evidence="6" id="KW-0472">Membrane</keyword>
<dbReference type="GO" id="GO:0016020">
    <property type="term" value="C:membrane"/>
    <property type="evidence" value="ECO:0007669"/>
    <property type="project" value="UniProtKB-SubCell"/>
</dbReference>
<keyword evidence="5" id="KW-1133">Transmembrane helix</keyword>
<comment type="caution">
    <text evidence="8">The sequence shown here is derived from an EMBL/GenBank/DDBJ whole genome shotgun (WGS) entry which is preliminary data.</text>
</comment>
<evidence type="ECO:0000256" key="4">
    <source>
        <dbReference type="ARBA" id="ARBA00022729"/>
    </source>
</evidence>
<evidence type="ECO:0000313" key="9">
    <source>
        <dbReference type="Proteomes" id="UP001485043"/>
    </source>
</evidence>
<dbReference type="Gene3D" id="3.80.10.10">
    <property type="entry name" value="Ribonuclease Inhibitor"/>
    <property type="match status" value="2"/>
</dbReference>
<keyword evidence="4" id="KW-0732">Signal</keyword>
<dbReference type="SUPFAM" id="SSF52058">
    <property type="entry name" value="L domain-like"/>
    <property type="match status" value="1"/>
</dbReference>
<accession>A0AAW1TD37</accession>
<dbReference type="EMBL" id="JALJOV010000127">
    <property type="protein sequence ID" value="KAK9866872.1"/>
    <property type="molecule type" value="Genomic_DNA"/>
</dbReference>